<name>A0A8S5LLI0_9CAUD</name>
<proteinExistence type="predicted"/>
<dbReference type="EMBL" id="BK015870">
    <property type="protein sequence ID" value="DAD70723.1"/>
    <property type="molecule type" value="Genomic_DNA"/>
</dbReference>
<organism evidence="1">
    <name type="scientific">Siphoviridae sp. ctKcB20</name>
    <dbReference type="NCBI Taxonomy" id="2827568"/>
    <lineage>
        <taxon>Viruses</taxon>
        <taxon>Duplodnaviria</taxon>
        <taxon>Heunggongvirae</taxon>
        <taxon>Uroviricota</taxon>
        <taxon>Caudoviricetes</taxon>
    </lineage>
</organism>
<accession>A0A8S5LLI0</accession>
<sequence>MCMHINIYICTSHKMEIDFLICKYRLKMKF</sequence>
<evidence type="ECO:0000313" key="1">
    <source>
        <dbReference type="EMBL" id="DAD70723.1"/>
    </source>
</evidence>
<protein>
    <submittedName>
        <fullName evidence="1">Uncharacterized protein</fullName>
    </submittedName>
</protein>
<reference evidence="1" key="1">
    <citation type="journal article" date="2021" name="Proc. Natl. Acad. Sci. U.S.A.">
        <title>A Catalog of Tens of Thousands of Viruses from Human Metagenomes Reveals Hidden Associations with Chronic Diseases.</title>
        <authorList>
            <person name="Tisza M.J."/>
            <person name="Buck C.B."/>
        </authorList>
    </citation>
    <scope>NUCLEOTIDE SEQUENCE</scope>
    <source>
        <strain evidence="1">CtKcB20</strain>
    </source>
</reference>